<evidence type="ECO:0008006" key="4">
    <source>
        <dbReference type="Google" id="ProtNLM"/>
    </source>
</evidence>
<dbReference type="OrthoDB" id="786947at2759"/>
<gene>
    <name evidence="2" type="ORF">AXF42_Ash020102</name>
</gene>
<proteinExistence type="predicted"/>
<dbReference type="AlphaFoldDB" id="A0A2I0A3N4"/>
<reference evidence="2 3" key="1">
    <citation type="journal article" date="2017" name="Nature">
        <title>The Apostasia genome and the evolution of orchids.</title>
        <authorList>
            <person name="Zhang G.Q."/>
            <person name="Liu K.W."/>
            <person name="Li Z."/>
            <person name="Lohaus R."/>
            <person name="Hsiao Y.Y."/>
            <person name="Niu S.C."/>
            <person name="Wang J.Y."/>
            <person name="Lin Y.C."/>
            <person name="Xu Q."/>
            <person name="Chen L.J."/>
            <person name="Yoshida K."/>
            <person name="Fujiwara S."/>
            <person name="Wang Z.W."/>
            <person name="Zhang Y.Q."/>
            <person name="Mitsuda N."/>
            <person name="Wang M."/>
            <person name="Liu G.H."/>
            <person name="Pecoraro L."/>
            <person name="Huang H.X."/>
            <person name="Xiao X.J."/>
            <person name="Lin M."/>
            <person name="Wu X.Y."/>
            <person name="Wu W.L."/>
            <person name="Chen Y.Y."/>
            <person name="Chang S.B."/>
            <person name="Sakamoto S."/>
            <person name="Ohme-Takagi M."/>
            <person name="Yagi M."/>
            <person name="Zeng S.J."/>
            <person name="Shen C.Y."/>
            <person name="Yeh C.M."/>
            <person name="Luo Y.B."/>
            <person name="Tsai W.C."/>
            <person name="Van de Peer Y."/>
            <person name="Liu Z.J."/>
        </authorList>
    </citation>
    <scope>NUCLEOTIDE SEQUENCE [LARGE SCALE GENOMIC DNA]</scope>
    <source>
        <strain evidence="3">cv. Shenzhen</strain>
        <tissue evidence="2">Stem</tissue>
    </source>
</reference>
<keyword evidence="1" id="KW-0812">Transmembrane</keyword>
<keyword evidence="3" id="KW-1185">Reference proteome</keyword>
<organism evidence="2 3">
    <name type="scientific">Apostasia shenzhenica</name>
    <dbReference type="NCBI Taxonomy" id="1088818"/>
    <lineage>
        <taxon>Eukaryota</taxon>
        <taxon>Viridiplantae</taxon>
        <taxon>Streptophyta</taxon>
        <taxon>Embryophyta</taxon>
        <taxon>Tracheophyta</taxon>
        <taxon>Spermatophyta</taxon>
        <taxon>Magnoliopsida</taxon>
        <taxon>Liliopsida</taxon>
        <taxon>Asparagales</taxon>
        <taxon>Orchidaceae</taxon>
        <taxon>Apostasioideae</taxon>
        <taxon>Apostasia</taxon>
    </lineage>
</organism>
<accession>A0A2I0A3N4</accession>
<keyword evidence="1" id="KW-1133">Transmembrane helix</keyword>
<feature type="transmembrane region" description="Helical" evidence="1">
    <location>
        <begin position="39"/>
        <end position="57"/>
    </location>
</feature>
<name>A0A2I0A3N4_9ASPA</name>
<evidence type="ECO:0000313" key="2">
    <source>
        <dbReference type="EMBL" id="PKA50157.1"/>
    </source>
</evidence>
<keyword evidence="1" id="KW-0472">Membrane</keyword>
<protein>
    <recommendedName>
        <fullName evidence="4">DUF4283 domain-containing protein</fullName>
    </recommendedName>
</protein>
<evidence type="ECO:0000256" key="1">
    <source>
        <dbReference type="SAM" id="Phobius"/>
    </source>
</evidence>
<sequence>MNGLPTFSFSEKKITNMAKKFRWIAVSKFPIKRPTMDDIMLFFASLGFVGSFQVGLYDQKHILIRFALESDFNYVTKKETYYMKDNIPIKFWKCNLIFGLDMNCLLFLFGLNFLLYLLNFGQVTSPLLLFFVDLFNFISQLLI</sequence>
<evidence type="ECO:0000313" key="3">
    <source>
        <dbReference type="Proteomes" id="UP000236161"/>
    </source>
</evidence>
<feature type="transmembrane region" description="Helical" evidence="1">
    <location>
        <begin position="96"/>
        <end position="117"/>
    </location>
</feature>
<dbReference type="EMBL" id="KZ452028">
    <property type="protein sequence ID" value="PKA50157.1"/>
    <property type="molecule type" value="Genomic_DNA"/>
</dbReference>
<dbReference type="Proteomes" id="UP000236161">
    <property type="component" value="Unassembled WGS sequence"/>
</dbReference>